<sequence>MTGTFRTALRGGLFPITALAFSALVLCALPQAGQAGPIDNACMSSGQRQANARVCSCLQAVANQTLGRGDQKLAAKLMMKPEMIDDLRQSPSGDQRAFWSRYTIFGTAAQNSCS</sequence>
<dbReference type="Proteomes" id="UP000477911">
    <property type="component" value="Unassembled WGS sequence"/>
</dbReference>
<dbReference type="RefSeq" id="WP_160896260.1">
    <property type="nucleotide sequence ID" value="NZ_WUMU01000024.1"/>
</dbReference>
<organism evidence="2 3">
    <name type="scientific">Pseudooceanicola albus</name>
    <dbReference type="NCBI Taxonomy" id="2692189"/>
    <lineage>
        <taxon>Bacteria</taxon>
        <taxon>Pseudomonadati</taxon>
        <taxon>Pseudomonadota</taxon>
        <taxon>Alphaproteobacteria</taxon>
        <taxon>Rhodobacterales</taxon>
        <taxon>Paracoccaceae</taxon>
        <taxon>Pseudooceanicola</taxon>
    </lineage>
</organism>
<evidence type="ECO:0000313" key="3">
    <source>
        <dbReference type="Proteomes" id="UP000477911"/>
    </source>
</evidence>
<feature type="chain" id="PRO_5026695993" description="Arginine transporter" evidence="1">
    <location>
        <begin position="28"/>
        <end position="114"/>
    </location>
</feature>
<evidence type="ECO:0008006" key="4">
    <source>
        <dbReference type="Google" id="ProtNLM"/>
    </source>
</evidence>
<evidence type="ECO:0000256" key="1">
    <source>
        <dbReference type="SAM" id="SignalP"/>
    </source>
</evidence>
<comment type="caution">
    <text evidence="2">The sequence shown here is derived from an EMBL/GenBank/DDBJ whole genome shotgun (WGS) entry which is preliminary data.</text>
</comment>
<name>A0A6L7G918_9RHOB</name>
<reference evidence="2 3" key="1">
    <citation type="submission" date="2019-12" db="EMBL/GenBank/DDBJ databases">
        <authorList>
            <person name="Li M."/>
        </authorList>
    </citation>
    <scope>NUCLEOTIDE SEQUENCE [LARGE SCALE GENOMIC DNA]</scope>
    <source>
        <strain evidence="2 3">GBMRC 2024</strain>
    </source>
</reference>
<evidence type="ECO:0000313" key="2">
    <source>
        <dbReference type="EMBL" id="MXN20132.1"/>
    </source>
</evidence>
<dbReference type="AlphaFoldDB" id="A0A6L7G918"/>
<keyword evidence="1" id="KW-0732">Signal</keyword>
<dbReference type="EMBL" id="WUMU01000024">
    <property type="protein sequence ID" value="MXN20132.1"/>
    <property type="molecule type" value="Genomic_DNA"/>
</dbReference>
<keyword evidence="3" id="KW-1185">Reference proteome</keyword>
<feature type="signal peptide" evidence="1">
    <location>
        <begin position="1"/>
        <end position="27"/>
    </location>
</feature>
<gene>
    <name evidence="2" type="ORF">GR170_20040</name>
</gene>
<accession>A0A6L7G918</accession>
<protein>
    <recommendedName>
        <fullName evidence="4">Arginine transporter</fullName>
    </recommendedName>
</protein>
<proteinExistence type="predicted"/>